<dbReference type="PROSITE" id="PS50011">
    <property type="entry name" value="PROTEIN_KINASE_DOM"/>
    <property type="match status" value="1"/>
</dbReference>
<dbReference type="RefSeq" id="WP_047370816.1">
    <property type="nucleotide sequence ID" value="NZ_CABMNU010000005.1"/>
</dbReference>
<gene>
    <name evidence="8" type="ORF">I8531_001167</name>
</gene>
<proteinExistence type="predicted"/>
<organism evidence="8 9">
    <name type="scientific">Kluyvera intermedia</name>
    <name type="common">Enterobacter intermedius</name>
    <dbReference type="NCBI Taxonomy" id="61648"/>
    <lineage>
        <taxon>Bacteria</taxon>
        <taxon>Pseudomonadati</taxon>
        <taxon>Pseudomonadota</taxon>
        <taxon>Gammaproteobacteria</taxon>
        <taxon>Enterobacterales</taxon>
        <taxon>Enterobacteriaceae</taxon>
        <taxon>Kluyvera</taxon>
    </lineage>
</organism>
<evidence type="ECO:0000256" key="1">
    <source>
        <dbReference type="ARBA" id="ARBA00022679"/>
    </source>
</evidence>
<keyword evidence="2 5" id="KW-0547">Nucleotide-binding</keyword>
<protein>
    <submittedName>
        <fullName evidence="8">Serine/threonine protein kinase</fullName>
    </submittedName>
</protein>
<evidence type="ECO:0000256" key="3">
    <source>
        <dbReference type="ARBA" id="ARBA00022777"/>
    </source>
</evidence>
<dbReference type="AlphaFoldDB" id="A0A9P3WDB8"/>
<feature type="compositionally biased region" description="Low complexity" evidence="6">
    <location>
        <begin position="403"/>
        <end position="432"/>
    </location>
</feature>
<dbReference type="InterPro" id="IPR017441">
    <property type="entry name" value="Protein_kinase_ATP_BS"/>
</dbReference>
<dbReference type="Gene3D" id="1.10.510.10">
    <property type="entry name" value="Transferase(Phosphotransferase) domain 1"/>
    <property type="match status" value="1"/>
</dbReference>
<keyword evidence="3 8" id="KW-0418">Kinase</keyword>
<dbReference type="Proteomes" id="UP000867740">
    <property type="component" value="Unassembled WGS sequence"/>
</dbReference>
<evidence type="ECO:0000256" key="4">
    <source>
        <dbReference type="ARBA" id="ARBA00022840"/>
    </source>
</evidence>
<dbReference type="CDD" id="cd14014">
    <property type="entry name" value="STKc_PknB_like"/>
    <property type="match status" value="1"/>
</dbReference>
<dbReference type="Pfam" id="PF00069">
    <property type="entry name" value="Pkinase"/>
    <property type="match status" value="1"/>
</dbReference>
<feature type="compositionally biased region" description="Polar residues" evidence="6">
    <location>
        <begin position="359"/>
        <end position="371"/>
    </location>
</feature>
<dbReference type="InterPro" id="IPR000719">
    <property type="entry name" value="Prot_kinase_dom"/>
</dbReference>
<dbReference type="GO" id="GO:0005524">
    <property type="term" value="F:ATP binding"/>
    <property type="evidence" value="ECO:0007669"/>
    <property type="project" value="UniProtKB-UniRule"/>
</dbReference>
<dbReference type="InterPro" id="IPR011009">
    <property type="entry name" value="Kinase-like_dom_sf"/>
</dbReference>
<sequence>MTDHENNRTVPNALPTGYRFNEFEIKEVIGGGGFGIVYRAWDHQLERTIAIKEFMPSTLAVRNDDMTLVLRSERFGKAFSAGLNSFIQEARLLARFNHPNLLHVLRFWVQNDTAYMGTVFYSGTTLSRLREKNPQMINEAWIRRTLPMLLGAIKTIHDEGYLHRDISLDNIQIQDNGLPVLLDFGSARRSIGSVSDETETMLRPGYAPIEQYTDDNESEQGPWTDIYALGAVLHTLIVGSPPPVSVVRSIQDGYQPLAHRHLPGYSPSLLQAVDKALALKMEDRPQTIDEFAALLEMPVAGLDDVLSVKKPGTMLVPIEEVEEKPGVLDWRRYKVPGLVAAGVLVGLIAGGVLFHQSDAPQENADQSTSAGVANNSVAPATPATPAAPPAQNTAPASTPPAATPATTAPARDTASAAPAQTAPVAADKPAATTPPAAIAQVYVRMNEGEKLTLNGESQSITPASNGFATLKLQPGQYALVLQGNGQTRHQTLNITSAGTWLVNPQP</sequence>
<evidence type="ECO:0000256" key="6">
    <source>
        <dbReference type="SAM" id="MobiDB-lite"/>
    </source>
</evidence>
<dbReference type="PANTHER" id="PTHR43289:SF34">
    <property type="entry name" value="SERINE_THREONINE-PROTEIN KINASE YBDM-RELATED"/>
    <property type="match status" value="1"/>
</dbReference>
<keyword evidence="8" id="KW-0723">Serine/threonine-protein kinase</keyword>
<reference evidence="8" key="2">
    <citation type="submission" date="2020-10" db="EMBL/GenBank/DDBJ databases">
        <authorList>
            <consortium name="NCBI Pathogen Detection Project"/>
        </authorList>
    </citation>
    <scope>NUCLEOTIDE SEQUENCE</scope>
    <source>
        <strain evidence="8">CAVp300</strain>
    </source>
</reference>
<evidence type="ECO:0000313" key="9">
    <source>
        <dbReference type="Proteomes" id="UP000867740"/>
    </source>
</evidence>
<accession>A0A9P3WDB8</accession>
<evidence type="ECO:0000259" key="7">
    <source>
        <dbReference type="PROSITE" id="PS50011"/>
    </source>
</evidence>
<feature type="compositionally biased region" description="Low complexity" evidence="6">
    <location>
        <begin position="372"/>
        <end position="396"/>
    </location>
</feature>
<dbReference type="PROSITE" id="PS00107">
    <property type="entry name" value="PROTEIN_KINASE_ATP"/>
    <property type="match status" value="1"/>
</dbReference>
<name>A0A9P3WDB8_KLUIN</name>
<dbReference type="EMBL" id="DACSUM010000006">
    <property type="protein sequence ID" value="HAT3580898.1"/>
    <property type="molecule type" value="Genomic_DNA"/>
</dbReference>
<feature type="binding site" evidence="5">
    <location>
        <position position="52"/>
    </location>
    <ligand>
        <name>ATP</name>
        <dbReference type="ChEBI" id="CHEBI:30616"/>
    </ligand>
</feature>
<feature type="domain" description="Protein kinase" evidence="7">
    <location>
        <begin position="23"/>
        <end position="300"/>
    </location>
</feature>
<keyword evidence="4 5" id="KW-0067">ATP-binding</keyword>
<dbReference type="GO" id="GO:0004674">
    <property type="term" value="F:protein serine/threonine kinase activity"/>
    <property type="evidence" value="ECO:0007669"/>
    <property type="project" value="UniProtKB-KW"/>
</dbReference>
<dbReference type="PANTHER" id="PTHR43289">
    <property type="entry name" value="MITOGEN-ACTIVATED PROTEIN KINASE KINASE KINASE 20-RELATED"/>
    <property type="match status" value="1"/>
</dbReference>
<evidence type="ECO:0000313" key="8">
    <source>
        <dbReference type="EMBL" id="HAT3580898.1"/>
    </source>
</evidence>
<keyword evidence="1" id="KW-0808">Transferase</keyword>
<evidence type="ECO:0000256" key="5">
    <source>
        <dbReference type="PROSITE-ProRule" id="PRU10141"/>
    </source>
</evidence>
<comment type="caution">
    <text evidence="8">The sequence shown here is derived from an EMBL/GenBank/DDBJ whole genome shotgun (WGS) entry which is preliminary data.</text>
</comment>
<reference evidence="8" key="1">
    <citation type="journal article" date="2018" name="Genome Biol.">
        <title>SKESA: strategic k-mer extension for scrupulous assemblies.</title>
        <authorList>
            <person name="Souvorov A."/>
            <person name="Agarwala R."/>
            <person name="Lipman D.J."/>
        </authorList>
    </citation>
    <scope>NUCLEOTIDE SEQUENCE</scope>
    <source>
        <strain evidence="8">CAVp300</strain>
    </source>
</reference>
<evidence type="ECO:0000256" key="2">
    <source>
        <dbReference type="ARBA" id="ARBA00022741"/>
    </source>
</evidence>
<dbReference type="SUPFAM" id="SSF56112">
    <property type="entry name" value="Protein kinase-like (PK-like)"/>
    <property type="match status" value="1"/>
</dbReference>
<feature type="region of interest" description="Disordered" evidence="6">
    <location>
        <begin position="359"/>
        <end position="432"/>
    </location>
</feature>